<accession>A0A7S8MZ46</accession>
<feature type="domain" description="Glycosyltransferase subfamily 4-like N-terminal" evidence="3">
    <location>
        <begin position="85"/>
        <end position="168"/>
    </location>
</feature>
<organism evidence="4 5">
    <name type="scientific">Microbacterium schleiferi</name>
    <dbReference type="NCBI Taxonomy" id="69362"/>
    <lineage>
        <taxon>Bacteria</taxon>
        <taxon>Bacillati</taxon>
        <taxon>Actinomycetota</taxon>
        <taxon>Actinomycetes</taxon>
        <taxon>Micrococcales</taxon>
        <taxon>Microbacteriaceae</taxon>
        <taxon>Microbacterium</taxon>
    </lineage>
</organism>
<sequence>MTGPHVAVVAQSSVDGGAEKYLRMLYGDGGIPGTLFGSIPRWAAPQVDVDLGPKWGSRTLFTGLAKLRSEQERLDTAVGLRDHSLAHVQFKREQIGFTRQLAQDMPVLWTEHGVFNGRMRFALGNAYRRASREATAIICVSEEAAASLTGTVYDRRRIVVIENPVDTSSITPPNPDIKAEARDRLGVNPDGPLAIWVGRLDKGKRPELAMRIGREWRGQLLIAGEGPLRAALRDGEGVRILGFMDPTDLYQAADVLLMTSDGSGEGLPNNVLLEAAAHGVPAVVDGSVAAFRRVVKQSGGLPVHGDWIAGLDLAVSERERRQVAREWAEAHDLTTWRIRHREVFEAAL</sequence>
<gene>
    <name evidence="4" type="ORF">IT882_04440</name>
</gene>
<reference evidence="4 5" key="1">
    <citation type="submission" date="2020-11" db="EMBL/GenBank/DDBJ databases">
        <title>Amino acid is mineralized and recycled by bacteria in oceanic microbiome.</title>
        <authorList>
            <person name="Zheng L.Y."/>
        </authorList>
    </citation>
    <scope>NUCLEOTIDE SEQUENCE [LARGE SCALE GENOMIC DNA]</scope>
    <source>
        <strain evidence="4 5">A32-1</strain>
    </source>
</reference>
<evidence type="ECO:0000313" key="4">
    <source>
        <dbReference type="EMBL" id="QPE05323.1"/>
    </source>
</evidence>
<evidence type="ECO:0000313" key="5">
    <source>
        <dbReference type="Proteomes" id="UP000594480"/>
    </source>
</evidence>
<keyword evidence="1" id="KW-0328">Glycosyltransferase</keyword>
<proteinExistence type="predicted"/>
<dbReference type="Proteomes" id="UP000594480">
    <property type="component" value="Chromosome"/>
</dbReference>
<evidence type="ECO:0000256" key="2">
    <source>
        <dbReference type="ARBA" id="ARBA00022679"/>
    </source>
</evidence>
<dbReference type="RefSeq" id="WP_195693340.1">
    <property type="nucleotide sequence ID" value="NZ_CP064760.1"/>
</dbReference>
<evidence type="ECO:0000256" key="1">
    <source>
        <dbReference type="ARBA" id="ARBA00022676"/>
    </source>
</evidence>
<dbReference type="Gene3D" id="3.40.50.2000">
    <property type="entry name" value="Glycogen Phosphorylase B"/>
    <property type="match status" value="2"/>
</dbReference>
<dbReference type="Pfam" id="PF13692">
    <property type="entry name" value="Glyco_trans_1_4"/>
    <property type="match status" value="1"/>
</dbReference>
<dbReference type="EMBL" id="CP064760">
    <property type="protein sequence ID" value="QPE05323.1"/>
    <property type="molecule type" value="Genomic_DNA"/>
</dbReference>
<dbReference type="PANTHER" id="PTHR12526">
    <property type="entry name" value="GLYCOSYLTRANSFERASE"/>
    <property type="match status" value="1"/>
</dbReference>
<protein>
    <submittedName>
        <fullName evidence="4">Glycosyltransferase family 4 protein</fullName>
    </submittedName>
</protein>
<dbReference type="InterPro" id="IPR028098">
    <property type="entry name" value="Glyco_trans_4-like_N"/>
</dbReference>
<keyword evidence="5" id="KW-1185">Reference proteome</keyword>
<dbReference type="SUPFAM" id="SSF53756">
    <property type="entry name" value="UDP-Glycosyltransferase/glycogen phosphorylase"/>
    <property type="match status" value="1"/>
</dbReference>
<dbReference type="CDD" id="cd03801">
    <property type="entry name" value="GT4_PimA-like"/>
    <property type="match status" value="1"/>
</dbReference>
<dbReference type="Pfam" id="PF13439">
    <property type="entry name" value="Glyco_transf_4"/>
    <property type="match status" value="1"/>
</dbReference>
<keyword evidence="2 4" id="KW-0808">Transferase</keyword>
<dbReference type="GO" id="GO:0016757">
    <property type="term" value="F:glycosyltransferase activity"/>
    <property type="evidence" value="ECO:0007669"/>
    <property type="project" value="UniProtKB-KW"/>
</dbReference>
<dbReference type="KEGG" id="msf:IT882_04440"/>
<evidence type="ECO:0000259" key="3">
    <source>
        <dbReference type="Pfam" id="PF13439"/>
    </source>
</evidence>
<name>A0A7S8MZ46_9MICO</name>
<dbReference type="AlphaFoldDB" id="A0A7S8MZ46"/>